<accession>K8ER23</accession>
<comment type="catalytic activity">
    <reaction evidence="12">
        <text>a beta-D-galactoside + CMP-N-acetyl-beta-neuraminate = an N-acetyl-alpha-neuraminyl-(2-&gt;6)-beta-D-galactosyl derivative + CMP + H(+)</text>
        <dbReference type="Rhea" id="RHEA:52104"/>
        <dbReference type="ChEBI" id="CHEBI:15378"/>
        <dbReference type="ChEBI" id="CHEBI:28034"/>
        <dbReference type="ChEBI" id="CHEBI:57812"/>
        <dbReference type="ChEBI" id="CHEBI:60377"/>
        <dbReference type="ChEBI" id="CHEBI:136398"/>
        <dbReference type="EC" id="2.4.3.1"/>
    </reaction>
</comment>
<dbReference type="Gene3D" id="3.90.1480.20">
    <property type="entry name" value="Glycosyl transferase family 29"/>
    <property type="match status" value="1"/>
</dbReference>
<evidence type="ECO:0000256" key="9">
    <source>
        <dbReference type="ARBA" id="ARBA00023136"/>
    </source>
</evidence>
<dbReference type="GO" id="GO:0003835">
    <property type="term" value="F:beta-galactoside alpha-2,6-sialyltransferase activity"/>
    <property type="evidence" value="ECO:0007669"/>
    <property type="project" value="UniProtKB-EC"/>
</dbReference>
<evidence type="ECO:0000256" key="12">
    <source>
        <dbReference type="ARBA" id="ARBA00034249"/>
    </source>
</evidence>
<keyword evidence="15" id="KW-1185">Reference proteome</keyword>
<evidence type="ECO:0000256" key="13">
    <source>
        <dbReference type="ARBA" id="ARBA00034329"/>
    </source>
</evidence>
<evidence type="ECO:0000256" key="4">
    <source>
        <dbReference type="ARBA" id="ARBA00022679"/>
    </source>
</evidence>
<dbReference type="AlphaFoldDB" id="K8ER23"/>
<comment type="subcellular location">
    <subcellularLocation>
        <location evidence="1">Golgi apparatus</location>
        <location evidence="1">Golgi stack membrane</location>
        <topology evidence="1">Single-pass type II membrane protein</topology>
    </subcellularLocation>
</comment>
<dbReference type="Pfam" id="PF00777">
    <property type="entry name" value="Glyco_transf_29"/>
    <property type="match status" value="2"/>
</dbReference>
<sequence length="380" mass="42523">MSELSMSHVQKAIDELQEKRNEAIEYTTENRKSLDVIPEADDLDQLEREEEEESSSVSVLLGGQISELALANAKKNTKPKPPTFGSCSSTSDCQGDRMFCIDGKCRCPVFFPDGENCDVPREPEDGDWCLTPLKEWPKAGPKYKKNKKVLHDFSTCAIVGSAGTMRNSNLGGEIDAHTAVFRFNEAPHKGYEKDVGSKTTLRFQNRDRSGFAEKDGEICVVREGKWYKGQNSKGKCRLEQMPDKVEKYVDGHWKVHKTNAPKDVGRPWMSNGMAGITFAMHMCARVDVYGFTFGTGYYFKKYLGKAKDWGRPGGFIRPPSKGLANRHSWIKERECLLKLSEELPNSVIVHESAQKGGRGGGFAHSTKGRRLLLNDTATMH</sequence>
<keyword evidence="5" id="KW-0812">Transmembrane</keyword>
<dbReference type="InterPro" id="IPR038578">
    <property type="entry name" value="GT29-like_sf"/>
</dbReference>
<evidence type="ECO:0000256" key="1">
    <source>
        <dbReference type="ARBA" id="ARBA00004447"/>
    </source>
</evidence>
<dbReference type="Proteomes" id="UP000198341">
    <property type="component" value="Chromosome 17"/>
</dbReference>
<dbReference type="GO" id="GO:0097503">
    <property type="term" value="P:sialylation"/>
    <property type="evidence" value="ECO:0007669"/>
    <property type="project" value="TreeGrafter"/>
</dbReference>
<keyword evidence="3 14" id="KW-0328">Glycosyltransferase</keyword>
<dbReference type="eggNOG" id="KOG2692">
    <property type="taxonomic scope" value="Eukaryota"/>
</dbReference>
<dbReference type="RefSeq" id="XP_007508275.1">
    <property type="nucleotide sequence ID" value="XM_007508213.1"/>
</dbReference>
<evidence type="ECO:0000256" key="2">
    <source>
        <dbReference type="ARBA" id="ARBA00006003"/>
    </source>
</evidence>
<gene>
    <name evidence="14" type="ordered locus">Bathy17g02140</name>
</gene>
<dbReference type="KEGG" id="bpg:Bathy17g02140"/>
<dbReference type="PANTHER" id="PTHR46059">
    <property type="entry name" value="BETA-GALACTOSIDE ALPHA-2,6-SIALYLTRANSFERASE"/>
    <property type="match status" value="1"/>
</dbReference>
<evidence type="ECO:0000256" key="5">
    <source>
        <dbReference type="ARBA" id="ARBA00022692"/>
    </source>
</evidence>
<keyword evidence="4" id="KW-0808">Transferase</keyword>
<keyword evidence="11" id="KW-0325">Glycoprotein</keyword>
<evidence type="ECO:0000256" key="6">
    <source>
        <dbReference type="ARBA" id="ARBA00022968"/>
    </source>
</evidence>
<protein>
    <recommendedName>
        <fullName evidence="13">beta-galactoside alpha-(2,6)-sialyltransferase</fullName>
        <ecNumber evidence="13">2.4.3.1</ecNumber>
    </recommendedName>
</protein>
<keyword evidence="6" id="KW-0735">Signal-anchor</keyword>
<evidence type="ECO:0000256" key="3">
    <source>
        <dbReference type="ARBA" id="ARBA00022676"/>
    </source>
</evidence>
<dbReference type="GeneID" id="19010981"/>
<evidence type="ECO:0000256" key="10">
    <source>
        <dbReference type="ARBA" id="ARBA00023157"/>
    </source>
</evidence>
<keyword evidence="7" id="KW-1133">Transmembrane helix</keyword>
<evidence type="ECO:0000256" key="8">
    <source>
        <dbReference type="ARBA" id="ARBA00023034"/>
    </source>
</evidence>
<dbReference type="GO" id="GO:0032580">
    <property type="term" value="C:Golgi cisterna membrane"/>
    <property type="evidence" value="ECO:0007669"/>
    <property type="project" value="UniProtKB-SubCell"/>
</dbReference>
<comment type="similarity">
    <text evidence="2">Belongs to the glycosyltransferase 29 family.</text>
</comment>
<dbReference type="PANTHER" id="PTHR46059:SF1">
    <property type="entry name" value="BETA-GALACTOSIDE ALPHA-2,6-SIALYLTRANSFERASE"/>
    <property type="match status" value="1"/>
</dbReference>
<dbReference type="InterPro" id="IPR001675">
    <property type="entry name" value="Glyco_trans_29"/>
</dbReference>
<evidence type="ECO:0000313" key="14">
    <source>
        <dbReference type="EMBL" id="CCO20379.1"/>
    </source>
</evidence>
<name>K8ER23_9CHLO</name>
<proteinExistence type="inferred from homology"/>
<dbReference type="EC" id="2.4.3.1" evidence="13"/>
<keyword evidence="9" id="KW-0472">Membrane</keyword>
<evidence type="ECO:0000256" key="7">
    <source>
        <dbReference type="ARBA" id="ARBA00022989"/>
    </source>
</evidence>
<keyword evidence="8" id="KW-0333">Golgi apparatus</keyword>
<evidence type="ECO:0000256" key="11">
    <source>
        <dbReference type="ARBA" id="ARBA00023180"/>
    </source>
</evidence>
<keyword evidence="10" id="KW-1015">Disulfide bond</keyword>
<reference evidence="14 15" key="1">
    <citation type="submission" date="2011-10" db="EMBL/GenBank/DDBJ databases">
        <authorList>
            <person name="Genoscope - CEA"/>
        </authorList>
    </citation>
    <scope>NUCLEOTIDE SEQUENCE [LARGE SCALE GENOMIC DNA]</scope>
    <source>
        <strain evidence="14 15">RCC 1105</strain>
    </source>
</reference>
<evidence type="ECO:0000313" key="15">
    <source>
        <dbReference type="Proteomes" id="UP000198341"/>
    </source>
</evidence>
<organism evidence="14 15">
    <name type="scientific">Bathycoccus prasinos</name>
    <dbReference type="NCBI Taxonomy" id="41875"/>
    <lineage>
        <taxon>Eukaryota</taxon>
        <taxon>Viridiplantae</taxon>
        <taxon>Chlorophyta</taxon>
        <taxon>Mamiellophyceae</taxon>
        <taxon>Mamiellales</taxon>
        <taxon>Bathycoccaceae</taxon>
        <taxon>Bathycoccus</taxon>
    </lineage>
</organism>
<dbReference type="EMBL" id="FO082262">
    <property type="protein sequence ID" value="CCO20379.1"/>
    <property type="molecule type" value="Genomic_DNA"/>
</dbReference>
<dbReference type="OrthoDB" id="10264956at2759"/>